<dbReference type="Proteomes" id="UP000008988">
    <property type="component" value="Unassembled WGS sequence"/>
</dbReference>
<dbReference type="EMBL" id="ABSV01002466">
    <property type="protein sequence ID" value="EDZ68596.1"/>
    <property type="molecule type" value="Genomic_DNA"/>
</dbReference>
<evidence type="ECO:0000256" key="2">
    <source>
        <dbReference type="ARBA" id="ARBA00022723"/>
    </source>
</evidence>
<dbReference type="Pfam" id="PF04082">
    <property type="entry name" value="Fungal_trans"/>
    <property type="match status" value="1"/>
</dbReference>
<keyword evidence="3" id="KW-0677">Repeat</keyword>
<gene>
    <name evidence="9" type="ORF">AWRI1631_11040010</name>
</gene>
<evidence type="ECO:0000256" key="4">
    <source>
        <dbReference type="ARBA" id="ARBA00022771"/>
    </source>
</evidence>
<keyword evidence="7" id="KW-1133">Transmembrane helix</keyword>
<proteinExistence type="predicted"/>
<name>B5VTZ7_YEAS6</name>
<dbReference type="PANTHER" id="PTHR40626">
    <property type="entry name" value="MIP31509P"/>
    <property type="match status" value="1"/>
</dbReference>
<dbReference type="InterPro" id="IPR051059">
    <property type="entry name" value="VerF-like"/>
</dbReference>
<keyword evidence="7" id="KW-0472">Membrane</keyword>
<dbReference type="GO" id="GO:0006351">
    <property type="term" value="P:DNA-templated transcription"/>
    <property type="evidence" value="ECO:0007669"/>
    <property type="project" value="InterPro"/>
</dbReference>
<evidence type="ECO:0000256" key="7">
    <source>
        <dbReference type="SAM" id="Phobius"/>
    </source>
</evidence>
<evidence type="ECO:0000259" key="8">
    <source>
        <dbReference type="Pfam" id="PF04082"/>
    </source>
</evidence>
<evidence type="ECO:0000313" key="10">
    <source>
        <dbReference type="Proteomes" id="UP000008988"/>
    </source>
</evidence>
<dbReference type="GO" id="GO:0005634">
    <property type="term" value="C:nucleus"/>
    <property type="evidence" value="ECO:0007669"/>
    <property type="project" value="UniProtKB-SubCell"/>
</dbReference>
<evidence type="ECO:0000313" key="9">
    <source>
        <dbReference type="EMBL" id="EDZ68596.1"/>
    </source>
</evidence>
<evidence type="ECO:0000256" key="6">
    <source>
        <dbReference type="ARBA" id="ARBA00023242"/>
    </source>
</evidence>
<accession>B5VTZ7</accession>
<dbReference type="GO" id="GO:0000981">
    <property type="term" value="F:DNA-binding transcription factor activity, RNA polymerase II-specific"/>
    <property type="evidence" value="ECO:0007669"/>
    <property type="project" value="InterPro"/>
</dbReference>
<organism evidence="9 10">
    <name type="scientific">Saccharomyces cerevisiae (strain AWRI1631)</name>
    <name type="common">Baker's yeast</name>
    <dbReference type="NCBI Taxonomy" id="545124"/>
    <lineage>
        <taxon>Eukaryota</taxon>
        <taxon>Fungi</taxon>
        <taxon>Dikarya</taxon>
        <taxon>Ascomycota</taxon>
        <taxon>Saccharomycotina</taxon>
        <taxon>Saccharomycetes</taxon>
        <taxon>Saccharomycetales</taxon>
        <taxon>Saccharomycetaceae</taxon>
        <taxon>Saccharomyces</taxon>
    </lineage>
</organism>
<comment type="caution">
    <text evidence="9">The sequence shown here is derived from an EMBL/GenBank/DDBJ whole genome shotgun (WGS) entry which is preliminary data.</text>
</comment>
<protein>
    <recommendedName>
        <fullName evidence="8">Xylanolytic transcriptional activator regulatory domain-containing protein</fullName>
    </recommendedName>
</protein>
<keyword evidence="6" id="KW-0539">Nucleus</keyword>
<feature type="transmembrane region" description="Helical" evidence="7">
    <location>
        <begin position="73"/>
        <end position="94"/>
    </location>
</feature>
<keyword evidence="7" id="KW-0812">Transmembrane</keyword>
<dbReference type="PANTHER" id="PTHR40626:SF11">
    <property type="entry name" value="ZINC FINGER PROTEIN YPR022C"/>
    <property type="match status" value="1"/>
</dbReference>
<dbReference type="GO" id="GO:0000785">
    <property type="term" value="C:chromatin"/>
    <property type="evidence" value="ECO:0007669"/>
    <property type="project" value="TreeGrafter"/>
</dbReference>
<keyword evidence="2" id="KW-0479">Metal-binding</keyword>
<evidence type="ECO:0000256" key="1">
    <source>
        <dbReference type="ARBA" id="ARBA00004123"/>
    </source>
</evidence>
<keyword evidence="4" id="KW-0863">Zinc-finger</keyword>
<evidence type="ECO:0000256" key="5">
    <source>
        <dbReference type="ARBA" id="ARBA00022833"/>
    </source>
</evidence>
<evidence type="ECO:0000256" key="3">
    <source>
        <dbReference type="ARBA" id="ARBA00022737"/>
    </source>
</evidence>
<dbReference type="GO" id="GO:0000978">
    <property type="term" value="F:RNA polymerase II cis-regulatory region sequence-specific DNA binding"/>
    <property type="evidence" value="ECO:0007669"/>
    <property type="project" value="InterPro"/>
</dbReference>
<keyword evidence="5" id="KW-0862">Zinc</keyword>
<feature type="domain" description="Xylanolytic transcriptional activator regulatory" evidence="8">
    <location>
        <begin position="11"/>
        <end position="211"/>
    </location>
</feature>
<sequence length="478" mass="53623">NFQADEIDTILQHYWTHFHPLFPLIHRPTFDHRTANCLLVSAMSAVGALHSPQLKIHSAVLFENTLKLIYESIIAGASIQVIQAALILTFYGIYTDRIWFKGSRTLHTQLVAVARETGILHSNTHDEFGDEWSSFVASEGRKRTSSCLYMLDSQMATLLNYPPSLTHYELKHVLPCSDELWEAATASEWRSLCYSNLTSAQVIQFLPALQQTLMYRRCPKQMSSFGSLTVLLAIHVMIRNMSQYAGILEVPAIHAKDPFSRRSQLGEALNALRTLIPNKKRLQGEGGMWEMFIATWNLAYIHLHLPDPVITSGIVEVTLAASIAAAAALAKPHPVHSPGNIVLGNSFSFVPFETLLVMVNHVCYLLRSSANLCTEDIVEKSPVFTFMFYKASLVAWQILNGDIRCSKIEEEEKSEKGSAETAYIRRRLIDDIMNCVDDDDSDGNDADELERFEVWTRNVLSSANTWSVGVAASASFYF</sequence>
<dbReference type="InterPro" id="IPR007219">
    <property type="entry name" value="XnlR_reg_dom"/>
</dbReference>
<comment type="subcellular location">
    <subcellularLocation>
        <location evidence="1">Nucleus</location>
    </subcellularLocation>
</comment>
<dbReference type="GO" id="GO:0008270">
    <property type="term" value="F:zinc ion binding"/>
    <property type="evidence" value="ECO:0007669"/>
    <property type="project" value="UniProtKB-KW"/>
</dbReference>
<reference evidence="9 10" key="1">
    <citation type="journal article" date="2008" name="FEMS Yeast Res.">
        <title>Comparative genome analysis of a Saccharomyces cerevisiae wine strain.</title>
        <authorList>
            <person name="Borneman A.R."/>
            <person name="Forgan A.H."/>
            <person name="Pretorius I.S."/>
            <person name="Chambers P.J."/>
        </authorList>
    </citation>
    <scope>NUCLEOTIDE SEQUENCE [LARGE SCALE GENOMIC DNA]</scope>
    <source>
        <strain evidence="9 10">AWRI1631</strain>
    </source>
</reference>
<dbReference type="CDD" id="cd12148">
    <property type="entry name" value="fungal_TF_MHR"/>
    <property type="match status" value="1"/>
</dbReference>
<feature type="non-terminal residue" evidence="9">
    <location>
        <position position="1"/>
    </location>
</feature>
<dbReference type="AlphaFoldDB" id="B5VTZ7"/>